<evidence type="ECO:0000313" key="3">
    <source>
        <dbReference type="Proteomes" id="UP000240572"/>
    </source>
</evidence>
<proteinExistence type="predicted"/>
<sequence length="365" mass="39880">MKILIAPLDWGLGHTTRCLPLIAYLRSLGHEVVAAVSGAPARLLTDNFPGIAVLPLEGYGIRYSKYKNAFATRIIVQIPKILRAIKSEHAWLVRQQDEHRFDLVISDNRYGLCHPGIPSVIMTHQLQILSGKGRLADLILRKLHYPMLERFDACWVVDEAGADNLSGKLAHPAVLPANAQYIGLLSQFMDRTVPANAHTEGKEILVLLSGPEPMRGQLEAILLQQAAQLQHYPFVFVAGNPLGSIPGTLPAHITYHTHLPAPQLLDALQRASLVLCRSGYSTLMDLAVLGKKALLIPTPGQTEQEYLAAHLNRLGYYLVRDQPAVQLSADIAAALAANAFRHSSGLQPMQSVVNALLDKVTAART</sequence>
<comment type="caution">
    <text evidence="2">The sequence shown here is derived from an EMBL/GenBank/DDBJ whole genome shotgun (WGS) entry which is preliminary data.</text>
</comment>
<accession>A0A2P8D6G5</accession>
<gene>
    <name evidence="2" type="ORF">B0I18_103374</name>
</gene>
<dbReference type="OrthoDB" id="9803241at2"/>
<name>A0A2P8D6G5_9BACT</name>
<protein>
    <submittedName>
        <fullName evidence="2">Glycosyl transferase family 4</fullName>
    </submittedName>
</protein>
<dbReference type="Pfam" id="PF04101">
    <property type="entry name" value="Glyco_tran_28_C"/>
    <property type="match status" value="1"/>
</dbReference>
<reference evidence="2 3" key="1">
    <citation type="submission" date="2018-03" db="EMBL/GenBank/DDBJ databases">
        <title>Genomic Encyclopedia of Type Strains, Phase III (KMG-III): the genomes of soil and plant-associated and newly described type strains.</title>
        <authorList>
            <person name="Whitman W."/>
        </authorList>
    </citation>
    <scope>NUCLEOTIDE SEQUENCE [LARGE SCALE GENOMIC DNA]</scope>
    <source>
        <strain evidence="2 3">CGMCC 1.12700</strain>
    </source>
</reference>
<dbReference type="AlphaFoldDB" id="A0A2P8D6G5"/>
<dbReference type="PANTHER" id="PTHR21015:SF22">
    <property type="entry name" value="GLYCOSYLTRANSFERASE"/>
    <property type="match status" value="1"/>
</dbReference>
<evidence type="ECO:0000259" key="1">
    <source>
        <dbReference type="Pfam" id="PF04101"/>
    </source>
</evidence>
<dbReference type="Proteomes" id="UP000240572">
    <property type="component" value="Unassembled WGS sequence"/>
</dbReference>
<dbReference type="PANTHER" id="PTHR21015">
    <property type="entry name" value="UDP-N-ACETYLGLUCOSAMINE--N-ACETYLMURAMYL-(PENTAPEPTIDE) PYROPHOSPHORYL-UNDECAPRENOL N-ACETYLGLUCOSAMINE TRANSFERASE 1"/>
    <property type="match status" value="1"/>
</dbReference>
<dbReference type="RefSeq" id="WP_106522969.1">
    <property type="nucleotide sequence ID" value="NZ_PYGD01000003.1"/>
</dbReference>
<keyword evidence="3" id="KW-1185">Reference proteome</keyword>
<dbReference type="Gene3D" id="3.40.50.2000">
    <property type="entry name" value="Glycogen Phosphorylase B"/>
    <property type="match status" value="2"/>
</dbReference>
<feature type="domain" description="Glycosyl transferase family 28 C-terminal" evidence="1">
    <location>
        <begin position="263"/>
        <end position="326"/>
    </location>
</feature>
<dbReference type="EMBL" id="PYGD01000003">
    <property type="protein sequence ID" value="PSK92791.1"/>
    <property type="molecule type" value="Genomic_DNA"/>
</dbReference>
<organism evidence="2 3">
    <name type="scientific">Taibaiella chishuiensis</name>
    <dbReference type="NCBI Taxonomy" id="1434707"/>
    <lineage>
        <taxon>Bacteria</taxon>
        <taxon>Pseudomonadati</taxon>
        <taxon>Bacteroidota</taxon>
        <taxon>Chitinophagia</taxon>
        <taxon>Chitinophagales</taxon>
        <taxon>Chitinophagaceae</taxon>
        <taxon>Taibaiella</taxon>
    </lineage>
</organism>
<dbReference type="GO" id="GO:0016758">
    <property type="term" value="F:hexosyltransferase activity"/>
    <property type="evidence" value="ECO:0007669"/>
    <property type="project" value="InterPro"/>
</dbReference>
<dbReference type="InterPro" id="IPR007235">
    <property type="entry name" value="Glyco_trans_28_C"/>
</dbReference>
<evidence type="ECO:0000313" key="2">
    <source>
        <dbReference type="EMBL" id="PSK92791.1"/>
    </source>
</evidence>
<keyword evidence="2" id="KW-0808">Transferase</keyword>
<dbReference type="SUPFAM" id="SSF53756">
    <property type="entry name" value="UDP-Glycosyltransferase/glycogen phosphorylase"/>
    <property type="match status" value="1"/>
</dbReference>